<keyword evidence="3" id="KW-1185">Reference proteome</keyword>
<dbReference type="Gene3D" id="2.60.120.10">
    <property type="entry name" value="Jelly Rolls"/>
    <property type="match status" value="1"/>
</dbReference>
<name>A0A250B0I1_9GAMM</name>
<dbReference type="SUPFAM" id="SSF51182">
    <property type="entry name" value="RmlC-like cupins"/>
    <property type="match status" value="1"/>
</dbReference>
<dbReference type="Proteomes" id="UP000217182">
    <property type="component" value="Chromosome"/>
</dbReference>
<evidence type="ECO:0000259" key="1">
    <source>
        <dbReference type="Pfam" id="PF19480"/>
    </source>
</evidence>
<reference evidence="2 3" key="1">
    <citation type="submission" date="2016-01" db="EMBL/GenBank/DDBJ databases">
        <authorList>
            <person name="Oliw E.H."/>
        </authorList>
    </citation>
    <scope>NUCLEOTIDE SEQUENCE [LARGE SCALE GENOMIC DNA]</scope>
    <source>
        <strain evidence="2 3">FRB97</strain>
    </source>
</reference>
<gene>
    <name evidence="2" type="ORF">AWC35_10645</name>
</gene>
<dbReference type="InterPro" id="IPR046058">
    <property type="entry name" value="WbuC_cupin"/>
</dbReference>
<dbReference type="NCBIfam" id="TIGR04366">
    <property type="entry name" value="cupin_WbuC"/>
    <property type="match status" value="1"/>
</dbReference>
<dbReference type="AlphaFoldDB" id="A0A250B0I1"/>
<dbReference type="InterPro" id="IPR027565">
    <property type="entry name" value="Cupin_WbuC"/>
</dbReference>
<dbReference type="InterPro" id="IPR011051">
    <property type="entry name" value="RmlC_Cupin_sf"/>
</dbReference>
<dbReference type="RefSeq" id="WP_095848995.1">
    <property type="nucleotide sequence ID" value="NZ_CP014136.1"/>
</dbReference>
<proteinExistence type="predicted"/>
<protein>
    <recommendedName>
        <fullName evidence="1">Cupin fold metalloprotein WbuC cupin domain-containing protein</fullName>
    </recommendedName>
</protein>
<sequence length="157" mass="17562">MKQISNYDLAALSEQAALQPRLRTHRLLHDTQSEPVQRMIIAMEPGTYVRPHRHPQTWELLAPLCGRFVVLQFDDRGAVTSRTLLGDEIKMLELPALAWHTVLAVDHGGALFEVKQGPYQPLAAEDCMAWAPAEGSAGIEAVLRWYATAQPGDRYPH</sequence>
<dbReference type="InterPro" id="IPR014710">
    <property type="entry name" value="RmlC-like_jellyroll"/>
</dbReference>
<dbReference type="Pfam" id="PF19480">
    <property type="entry name" value="DUF6016"/>
    <property type="match status" value="1"/>
</dbReference>
<organism evidence="2 3">
    <name type="scientific">Gibbsiella quercinecans</name>
    <dbReference type="NCBI Taxonomy" id="929813"/>
    <lineage>
        <taxon>Bacteria</taxon>
        <taxon>Pseudomonadati</taxon>
        <taxon>Pseudomonadota</taxon>
        <taxon>Gammaproteobacteria</taxon>
        <taxon>Enterobacterales</taxon>
        <taxon>Yersiniaceae</taxon>
        <taxon>Gibbsiella</taxon>
    </lineage>
</organism>
<dbReference type="EMBL" id="CP014136">
    <property type="protein sequence ID" value="ATA19753.1"/>
    <property type="molecule type" value="Genomic_DNA"/>
</dbReference>
<evidence type="ECO:0000313" key="3">
    <source>
        <dbReference type="Proteomes" id="UP000217182"/>
    </source>
</evidence>
<accession>A0A250B0I1</accession>
<evidence type="ECO:0000313" key="2">
    <source>
        <dbReference type="EMBL" id="ATA19753.1"/>
    </source>
</evidence>
<dbReference type="KEGG" id="gqu:AWC35_10645"/>
<dbReference type="OrthoDB" id="981227at2"/>
<feature type="domain" description="Cupin fold metalloprotein WbuC cupin" evidence="1">
    <location>
        <begin position="4"/>
        <end position="85"/>
    </location>
</feature>
<dbReference type="CDD" id="cd07005">
    <property type="entry name" value="cupin_WbuC-like"/>
    <property type="match status" value="1"/>
</dbReference>